<feature type="transmembrane region" description="Helical" evidence="1">
    <location>
        <begin position="38"/>
        <end position="58"/>
    </location>
</feature>
<feature type="transmembrane region" description="Helical" evidence="1">
    <location>
        <begin position="70"/>
        <end position="88"/>
    </location>
</feature>
<evidence type="ECO:0000313" key="3">
    <source>
        <dbReference type="Proteomes" id="UP001243856"/>
    </source>
</evidence>
<protein>
    <submittedName>
        <fullName evidence="2">Uncharacterized protein</fullName>
    </submittedName>
</protein>
<keyword evidence="3" id="KW-1185">Reference proteome</keyword>
<evidence type="ECO:0000313" key="2">
    <source>
        <dbReference type="EMBL" id="MDK4301152.1"/>
    </source>
</evidence>
<gene>
    <name evidence="2" type="ORF">QPX45_07860</name>
</gene>
<comment type="caution">
    <text evidence="2">The sequence shown here is derived from an EMBL/GenBank/DDBJ whole genome shotgun (WGS) entry which is preliminary data.</text>
</comment>
<dbReference type="GeneID" id="64187742"/>
<dbReference type="EMBL" id="JASNVK010000013">
    <property type="protein sequence ID" value="MDK4301152.1"/>
    <property type="molecule type" value="Genomic_DNA"/>
</dbReference>
<accession>A0ABT7G4Q9</accession>
<reference evidence="2 3" key="1">
    <citation type="submission" date="2023-05" db="EMBL/GenBank/DDBJ databases">
        <title>Metabolic capabilities are highly conserved among human nasal-associated Corynebacterium species in pangenomic analyses.</title>
        <authorList>
            <person name="Tran T.H."/>
            <person name="Roberts A.Q."/>
            <person name="Escapa I.F."/>
            <person name="Gao W."/>
            <person name="Conlan S."/>
            <person name="Kong H."/>
            <person name="Segre J.A."/>
            <person name="Kelly M.S."/>
            <person name="Lemon K.P."/>
        </authorList>
    </citation>
    <scope>NUCLEOTIDE SEQUENCE [LARGE SCALE GENOMIC DNA]</scope>
    <source>
        <strain evidence="2 3">KPL2811</strain>
    </source>
</reference>
<keyword evidence="1" id="KW-0472">Membrane</keyword>
<keyword evidence="1" id="KW-0812">Transmembrane</keyword>
<sequence>MIDINVAFLGFADSFNLLLWLLIALGYSSKVKRPRISVVIFSDWLGIVAATGIVFWVIKASYWTPPHAAHSPVLGILLICLGAIGLATRKRHKVLLQKAKYLAKRLYASVLNASAIGFSIGFIQSVTSIPFLGGIFTLAREEDVKMMALSMLLYSLLAISTSVVIFFAGFLLDTSSRDSAALSGKGSTLTAAVLTITGILLLLFAC</sequence>
<evidence type="ECO:0000256" key="1">
    <source>
        <dbReference type="SAM" id="Phobius"/>
    </source>
</evidence>
<proteinExistence type="predicted"/>
<keyword evidence="1" id="KW-1133">Transmembrane helix</keyword>
<feature type="transmembrane region" description="Helical" evidence="1">
    <location>
        <begin position="6"/>
        <end position="26"/>
    </location>
</feature>
<feature type="transmembrane region" description="Helical" evidence="1">
    <location>
        <begin position="184"/>
        <end position="205"/>
    </location>
</feature>
<feature type="transmembrane region" description="Helical" evidence="1">
    <location>
        <begin position="152"/>
        <end position="172"/>
    </location>
</feature>
<feature type="transmembrane region" description="Helical" evidence="1">
    <location>
        <begin position="109"/>
        <end position="132"/>
    </location>
</feature>
<name>A0ABT7G4Q9_9CORY</name>
<organism evidence="2 3">
    <name type="scientific">Corynebacterium propinquum</name>
    <dbReference type="NCBI Taxonomy" id="43769"/>
    <lineage>
        <taxon>Bacteria</taxon>
        <taxon>Bacillati</taxon>
        <taxon>Actinomycetota</taxon>
        <taxon>Actinomycetes</taxon>
        <taxon>Mycobacteriales</taxon>
        <taxon>Corynebacteriaceae</taxon>
        <taxon>Corynebacterium</taxon>
    </lineage>
</organism>
<dbReference type="Proteomes" id="UP001243856">
    <property type="component" value="Unassembled WGS sequence"/>
</dbReference>
<dbReference type="RefSeq" id="WP_018120347.1">
    <property type="nucleotide sequence ID" value="NZ_CABIYR010000011.1"/>
</dbReference>